<feature type="transmembrane region" description="Helical" evidence="6">
    <location>
        <begin position="21"/>
        <end position="43"/>
    </location>
</feature>
<gene>
    <name evidence="7" type="ORF">Asru_0110_04</name>
</gene>
<dbReference type="PANTHER" id="PTHR30482:SF20">
    <property type="entry name" value="HIGH-AFFINITY BRANCHED-CHAIN AMINO ACID TRANSPORT SYSTEM PERMEASE PROTEIN LIVM"/>
    <property type="match status" value="1"/>
</dbReference>
<comment type="caution">
    <text evidence="7">The sequence shown here is derived from an EMBL/GenBank/DDBJ whole genome shotgun (WGS) entry which is preliminary data.</text>
</comment>
<feature type="transmembrane region" description="Helical" evidence="6">
    <location>
        <begin position="97"/>
        <end position="115"/>
    </location>
</feature>
<organism evidence="7 8">
    <name type="scientific">Acidisphaera rubrifaciens HS-AP3</name>
    <dbReference type="NCBI Taxonomy" id="1231350"/>
    <lineage>
        <taxon>Bacteria</taxon>
        <taxon>Pseudomonadati</taxon>
        <taxon>Pseudomonadota</taxon>
        <taxon>Alphaproteobacteria</taxon>
        <taxon>Acetobacterales</taxon>
        <taxon>Acetobacteraceae</taxon>
        <taxon>Acidisphaera</taxon>
    </lineage>
</organism>
<dbReference type="CDD" id="cd06581">
    <property type="entry name" value="TM_PBP1_LivM_like"/>
    <property type="match status" value="1"/>
</dbReference>
<evidence type="ECO:0000256" key="5">
    <source>
        <dbReference type="ARBA" id="ARBA00023136"/>
    </source>
</evidence>
<dbReference type="InterPro" id="IPR001851">
    <property type="entry name" value="ABC_transp_permease"/>
</dbReference>
<dbReference type="InterPro" id="IPR043428">
    <property type="entry name" value="LivM-like"/>
</dbReference>
<dbReference type="GO" id="GO:0005886">
    <property type="term" value="C:plasma membrane"/>
    <property type="evidence" value="ECO:0007669"/>
    <property type="project" value="UniProtKB-SubCell"/>
</dbReference>
<reference evidence="7 8" key="1">
    <citation type="submission" date="2012-11" db="EMBL/GenBank/DDBJ databases">
        <title>Whole genome sequence of Acidisphaera rubrifaciens HS-AP3.</title>
        <authorList>
            <person name="Azuma Y."/>
            <person name="Higashiura N."/>
            <person name="Hirakawa H."/>
            <person name="Matsushita K."/>
        </authorList>
    </citation>
    <scope>NUCLEOTIDE SEQUENCE [LARGE SCALE GENOMIC DNA]</scope>
    <source>
        <strain evidence="7 8">HS-AP3</strain>
    </source>
</reference>
<sequence length="328" mass="33778">MSGNTLAMARAARGAGQPAGLLPTAVVLAVLAALTFFLSGYQLFQLTTAIAYGIAILGLVILTGYTGQISLGHGAFYAIGAYVTAILMSVYDVPYWATLPVSAVVCAIFGLLLGFPALRLGGLYLALTTFGLAVALPQLLKHPLLQDWTGGVQGIVITKPDPPAWLKLTPDQWLYLFSLAVAAVLFVLARNLLRGRIGRAFIAVRDHPLAAEAMGIDIAMVKTGAFAVSALYTGIAGSLGAIAVQFVAPDSFGVFLSIALFVGLVVGGVGTIGGALFGALFIVFVPNVAADISKAAPDAVYGAILIAVMFVMPAGVAGTLGRLLARRS</sequence>
<dbReference type="AlphaFoldDB" id="A0A0D6P5B3"/>
<keyword evidence="4 6" id="KW-1133">Transmembrane helix</keyword>
<keyword evidence="3 6" id="KW-0812">Transmembrane</keyword>
<evidence type="ECO:0000313" key="7">
    <source>
        <dbReference type="EMBL" id="GAN76531.1"/>
    </source>
</evidence>
<keyword evidence="2" id="KW-1003">Cell membrane</keyword>
<name>A0A0D6P5B3_9PROT</name>
<dbReference type="PANTHER" id="PTHR30482">
    <property type="entry name" value="HIGH-AFFINITY BRANCHED-CHAIN AMINO ACID TRANSPORT SYSTEM PERMEASE"/>
    <property type="match status" value="1"/>
</dbReference>
<evidence type="ECO:0000313" key="8">
    <source>
        <dbReference type="Proteomes" id="UP000032680"/>
    </source>
</evidence>
<comment type="subcellular location">
    <subcellularLocation>
        <location evidence="1">Cell membrane</location>
        <topology evidence="1">Multi-pass membrane protein</topology>
    </subcellularLocation>
</comment>
<evidence type="ECO:0000256" key="3">
    <source>
        <dbReference type="ARBA" id="ARBA00022692"/>
    </source>
</evidence>
<dbReference type="RefSeq" id="WP_199445540.1">
    <property type="nucleotide sequence ID" value="NZ_BANB01000110.1"/>
</dbReference>
<feature type="transmembrane region" description="Helical" evidence="6">
    <location>
        <begin position="122"/>
        <end position="140"/>
    </location>
</feature>
<feature type="transmembrane region" description="Helical" evidence="6">
    <location>
        <begin position="49"/>
        <end position="67"/>
    </location>
</feature>
<keyword evidence="8" id="KW-1185">Reference proteome</keyword>
<evidence type="ECO:0000256" key="2">
    <source>
        <dbReference type="ARBA" id="ARBA00022475"/>
    </source>
</evidence>
<dbReference type="GO" id="GO:0015658">
    <property type="term" value="F:branched-chain amino acid transmembrane transporter activity"/>
    <property type="evidence" value="ECO:0007669"/>
    <property type="project" value="InterPro"/>
</dbReference>
<dbReference type="Pfam" id="PF02653">
    <property type="entry name" value="BPD_transp_2"/>
    <property type="match status" value="1"/>
</dbReference>
<protein>
    <submittedName>
        <fullName evidence="7">Innermembrane translocator</fullName>
    </submittedName>
</protein>
<feature type="transmembrane region" description="Helical" evidence="6">
    <location>
        <begin position="299"/>
        <end position="325"/>
    </location>
</feature>
<dbReference type="EMBL" id="BANB01000110">
    <property type="protein sequence ID" value="GAN76531.1"/>
    <property type="molecule type" value="Genomic_DNA"/>
</dbReference>
<dbReference type="Proteomes" id="UP000032680">
    <property type="component" value="Unassembled WGS sequence"/>
</dbReference>
<evidence type="ECO:0000256" key="6">
    <source>
        <dbReference type="SAM" id="Phobius"/>
    </source>
</evidence>
<feature type="transmembrane region" description="Helical" evidence="6">
    <location>
        <begin position="224"/>
        <end position="248"/>
    </location>
</feature>
<accession>A0A0D6P5B3</accession>
<evidence type="ECO:0000256" key="4">
    <source>
        <dbReference type="ARBA" id="ARBA00022989"/>
    </source>
</evidence>
<feature type="transmembrane region" description="Helical" evidence="6">
    <location>
        <begin position="254"/>
        <end position="287"/>
    </location>
</feature>
<keyword evidence="5 6" id="KW-0472">Membrane</keyword>
<feature type="transmembrane region" description="Helical" evidence="6">
    <location>
        <begin position="173"/>
        <end position="193"/>
    </location>
</feature>
<feature type="transmembrane region" description="Helical" evidence="6">
    <location>
        <begin position="74"/>
        <end position="91"/>
    </location>
</feature>
<evidence type="ECO:0000256" key="1">
    <source>
        <dbReference type="ARBA" id="ARBA00004651"/>
    </source>
</evidence>
<proteinExistence type="predicted"/>